<proteinExistence type="inferred from homology"/>
<gene>
    <name evidence="8" type="primary">Capn9_1</name>
    <name evidence="8" type="ORF">GTO96_0019646</name>
</gene>
<evidence type="ECO:0000313" key="9">
    <source>
        <dbReference type="Proteomes" id="UP000886611"/>
    </source>
</evidence>
<evidence type="ECO:0000256" key="5">
    <source>
        <dbReference type="PIRSR" id="PIRSR622684-1"/>
    </source>
</evidence>
<dbReference type="GO" id="GO:0006508">
    <property type="term" value="P:proteolysis"/>
    <property type="evidence" value="ECO:0007669"/>
    <property type="project" value="UniProtKB-KW"/>
</dbReference>
<dbReference type="InterPro" id="IPR022684">
    <property type="entry name" value="Calpain_cysteine_protease"/>
</dbReference>
<dbReference type="InterPro" id="IPR036213">
    <property type="entry name" value="Calpain_III_sf"/>
</dbReference>
<comment type="caution">
    <text evidence="6">Lacks conserved residue(s) required for the propagation of feature annotation.</text>
</comment>
<sequence length="510" mass="57271">MGNSCSCSHTTVTQIHVLHQTPPGKRKQQLDSCLNAVPQVASQSYPPFETHCAAQLNTSRDDVKQKRWDKITAGIHALIAVRQRGSEPDLTSQGEENASETEWVAKSEQISSQYQQIMLEIQQSGKAWEDPEFPPVASSLTYEDVAQTEINWLRALRLHPKACFMEDGVSKSDIIQGELGDCWFWASVATVLHSRKLITQVIPSGQTILEGGSYTSVFRFHFWQFGSWVEVLVDDFLPVRHGQLIYARSAAKNEFWPSLLEKAFAKLHGSYKAIEGGWTLDALTDLTGGVGEMYRIADYANHREHLYEQLATASRKRALITCGTSQLTTPRGRMPLVRILNPWGSGQAMEWTGDWGDSSPLWDEIPVWTREAFGFTKKDDGEFWYDVSPDEKGDDEDGRCSVLICLLQSFNRRDRKLGLKMNPIGLQIYRTDEPESTLTIDMLAKQAEEADSGPYVAQRSINLRCQLTVGSYVIIPSTFSPGATGSYMLRIFTEEPVLVHEALNFCSCDI</sequence>
<accession>A0A8X7WZ77</accession>
<comment type="similarity">
    <text evidence="1">Belongs to the peptidase C2 family.</text>
</comment>
<dbReference type="PANTHER" id="PTHR10183:SF379">
    <property type="entry name" value="CALPAIN-5"/>
    <property type="match status" value="1"/>
</dbReference>
<organism evidence="8 9">
    <name type="scientific">Polypterus senegalus</name>
    <name type="common">Senegal bichir</name>
    <dbReference type="NCBI Taxonomy" id="55291"/>
    <lineage>
        <taxon>Eukaryota</taxon>
        <taxon>Metazoa</taxon>
        <taxon>Chordata</taxon>
        <taxon>Craniata</taxon>
        <taxon>Vertebrata</taxon>
        <taxon>Euteleostomi</taxon>
        <taxon>Actinopterygii</taxon>
        <taxon>Polypteriformes</taxon>
        <taxon>Polypteridae</taxon>
        <taxon>Polypterus</taxon>
    </lineage>
</organism>
<evidence type="ECO:0000256" key="4">
    <source>
        <dbReference type="ARBA" id="ARBA00022807"/>
    </source>
</evidence>
<protein>
    <submittedName>
        <fullName evidence="8">CAN9 protein</fullName>
    </submittedName>
</protein>
<feature type="active site" evidence="5">
    <location>
        <position position="182"/>
    </location>
</feature>
<dbReference type="SMART" id="SM00230">
    <property type="entry name" value="CysPc"/>
    <property type="match status" value="1"/>
</dbReference>
<dbReference type="GO" id="GO:0005737">
    <property type="term" value="C:cytoplasm"/>
    <property type="evidence" value="ECO:0007669"/>
    <property type="project" value="TreeGrafter"/>
</dbReference>
<evidence type="ECO:0000259" key="7">
    <source>
        <dbReference type="PROSITE" id="PS50203"/>
    </source>
</evidence>
<feature type="domain" description="Calpain catalytic" evidence="7">
    <location>
        <begin position="127"/>
        <end position="388"/>
    </location>
</feature>
<feature type="active site" evidence="5">
    <location>
        <position position="341"/>
    </location>
</feature>
<evidence type="ECO:0000256" key="6">
    <source>
        <dbReference type="PROSITE-ProRule" id="PRU00239"/>
    </source>
</evidence>
<dbReference type="Proteomes" id="UP000886611">
    <property type="component" value="Unassembled WGS sequence"/>
</dbReference>
<keyword evidence="4" id="KW-0788">Thiol protease</keyword>
<evidence type="ECO:0000256" key="3">
    <source>
        <dbReference type="ARBA" id="ARBA00022801"/>
    </source>
</evidence>
<dbReference type="Pfam" id="PF00648">
    <property type="entry name" value="Peptidase_C2"/>
    <property type="match status" value="1"/>
</dbReference>
<dbReference type="SMART" id="SM00720">
    <property type="entry name" value="calpain_III"/>
    <property type="match status" value="1"/>
</dbReference>
<dbReference type="PRINTS" id="PR00704">
    <property type="entry name" value="CALPAIN"/>
</dbReference>
<dbReference type="InterPro" id="IPR000169">
    <property type="entry name" value="Pept_cys_AS"/>
</dbReference>
<dbReference type="PROSITE" id="PS00139">
    <property type="entry name" value="THIOL_PROTEASE_CYS"/>
    <property type="match status" value="1"/>
</dbReference>
<dbReference type="Gene3D" id="3.90.70.10">
    <property type="entry name" value="Cysteine proteinases"/>
    <property type="match status" value="1"/>
</dbReference>
<evidence type="ECO:0000256" key="1">
    <source>
        <dbReference type="ARBA" id="ARBA00007623"/>
    </source>
</evidence>
<dbReference type="AlphaFoldDB" id="A0A8X7WZ77"/>
<dbReference type="Gene3D" id="2.60.120.380">
    <property type="match status" value="1"/>
</dbReference>
<evidence type="ECO:0000313" key="8">
    <source>
        <dbReference type="EMBL" id="KAG2458917.1"/>
    </source>
</evidence>
<dbReference type="EMBL" id="JAATIS010005477">
    <property type="protein sequence ID" value="KAG2458917.1"/>
    <property type="molecule type" value="Genomic_DNA"/>
</dbReference>
<dbReference type="CDD" id="cd00044">
    <property type="entry name" value="CysPc"/>
    <property type="match status" value="1"/>
</dbReference>
<name>A0A8X7WZ77_POLSE</name>
<dbReference type="InterPro" id="IPR038765">
    <property type="entry name" value="Papain-like_cys_pep_sf"/>
</dbReference>
<keyword evidence="9" id="KW-1185">Reference proteome</keyword>
<dbReference type="InterPro" id="IPR022682">
    <property type="entry name" value="Calpain_domain_III"/>
</dbReference>
<dbReference type="SUPFAM" id="SSF49758">
    <property type="entry name" value="Calpain large subunit, middle domain (domain III)"/>
    <property type="match status" value="1"/>
</dbReference>
<feature type="non-terminal residue" evidence="8">
    <location>
        <position position="1"/>
    </location>
</feature>
<dbReference type="PANTHER" id="PTHR10183">
    <property type="entry name" value="CALPAIN"/>
    <property type="match status" value="1"/>
</dbReference>
<dbReference type="SUPFAM" id="SSF54001">
    <property type="entry name" value="Cysteine proteinases"/>
    <property type="match status" value="1"/>
</dbReference>
<comment type="caution">
    <text evidence="8">The sequence shown here is derived from an EMBL/GenBank/DDBJ whole genome shotgun (WGS) entry which is preliminary data.</text>
</comment>
<dbReference type="Pfam" id="PF01067">
    <property type="entry name" value="Calpain_III"/>
    <property type="match status" value="1"/>
</dbReference>
<dbReference type="PROSITE" id="PS50203">
    <property type="entry name" value="CALPAIN_CAT"/>
    <property type="match status" value="1"/>
</dbReference>
<dbReference type="GO" id="GO:0004198">
    <property type="term" value="F:calcium-dependent cysteine-type endopeptidase activity"/>
    <property type="evidence" value="ECO:0007669"/>
    <property type="project" value="InterPro"/>
</dbReference>
<keyword evidence="2" id="KW-0645">Protease</keyword>
<evidence type="ECO:0000256" key="2">
    <source>
        <dbReference type="ARBA" id="ARBA00022670"/>
    </source>
</evidence>
<feature type="non-terminal residue" evidence="8">
    <location>
        <position position="510"/>
    </location>
</feature>
<dbReference type="InterPro" id="IPR022683">
    <property type="entry name" value="Calpain_III"/>
</dbReference>
<reference evidence="8 9" key="1">
    <citation type="journal article" date="2021" name="Cell">
        <title>Tracing the genetic footprints of vertebrate landing in non-teleost ray-finned fishes.</title>
        <authorList>
            <person name="Bi X."/>
            <person name="Wang K."/>
            <person name="Yang L."/>
            <person name="Pan H."/>
            <person name="Jiang H."/>
            <person name="Wei Q."/>
            <person name="Fang M."/>
            <person name="Yu H."/>
            <person name="Zhu C."/>
            <person name="Cai Y."/>
            <person name="He Y."/>
            <person name="Gan X."/>
            <person name="Zeng H."/>
            <person name="Yu D."/>
            <person name="Zhu Y."/>
            <person name="Jiang H."/>
            <person name="Qiu Q."/>
            <person name="Yang H."/>
            <person name="Zhang Y.E."/>
            <person name="Wang W."/>
            <person name="Zhu M."/>
            <person name="He S."/>
            <person name="Zhang G."/>
        </authorList>
    </citation>
    <scope>NUCLEOTIDE SEQUENCE [LARGE SCALE GENOMIC DNA]</scope>
    <source>
        <strain evidence="8">Bchr_013</strain>
    </source>
</reference>
<keyword evidence="3" id="KW-0378">Hydrolase</keyword>
<dbReference type="InterPro" id="IPR001300">
    <property type="entry name" value="Peptidase_C2_calpain_cat"/>
</dbReference>